<dbReference type="PANTHER" id="PTHR37242">
    <property type="entry name" value="OS09G0569450 PROTEIN"/>
    <property type="match status" value="1"/>
</dbReference>
<sequence length="91" mass="10504">MDIHDPPATPPATEAGEDPVPFDPSRMIGIIKRKSLIKDLAAAYHKECLVHCQELLQLQRKWEEQLYTERRALEDGRKQMMRPPKRARKGA</sequence>
<evidence type="ECO:0000256" key="1">
    <source>
        <dbReference type="SAM" id="MobiDB-lite"/>
    </source>
</evidence>
<gene>
    <name evidence="2" type="ORF">J5N97_028909</name>
</gene>
<dbReference type="AlphaFoldDB" id="A0A9D5BZC6"/>
<keyword evidence="3" id="KW-1185">Reference proteome</keyword>
<comment type="caution">
    <text evidence="2">The sequence shown here is derived from an EMBL/GenBank/DDBJ whole genome shotgun (WGS) entry which is preliminary data.</text>
</comment>
<feature type="region of interest" description="Disordered" evidence="1">
    <location>
        <begin position="1"/>
        <end position="23"/>
    </location>
</feature>
<accession>A0A9D5BZC6</accession>
<dbReference type="PANTHER" id="PTHR37242:SF1">
    <property type="entry name" value="OS09G0569450 PROTEIN"/>
    <property type="match status" value="1"/>
</dbReference>
<name>A0A9D5BZC6_9LILI</name>
<organism evidence="2 3">
    <name type="scientific">Dioscorea zingiberensis</name>
    <dbReference type="NCBI Taxonomy" id="325984"/>
    <lineage>
        <taxon>Eukaryota</taxon>
        <taxon>Viridiplantae</taxon>
        <taxon>Streptophyta</taxon>
        <taxon>Embryophyta</taxon>
        <taxon>Tracheophyta</taxon>
        <taxon>Spermatophyta</taxon>
        <taxon>Magnoliopsida</taxon>
        <taxon>Liliopsida</taxon>
        <taxon>Dioscoreales</taxon>
        <taxon>Dioscoreaceae</taxon>
        <taxon>Dioscorea</taxon>
    </lineage>
</organism>
<evidence type="ECO:0000313" key="2">
    <source>
        <dbReference type="EMBL" id="KAJ0963787.1"/>
    </source>
</evidence>
<dbReference type="Proteomes" id="UP001085076">
    <property type="component" value="Miscellaneous, Linkage group lg09"/>
</dbReference>
<dbReference type="EMBL" id="JAGGNH010000009">
    <property type="protein sequence ID" value="KAJ0963787.1"/>
    <property type="molecule type" value="Genomic_DNA"/>
</dbReference>
<proteinExistence type="predicted"/>
<protein>
    <submittedName>
        <fullName evidence="2">Uncharacterized protein</fullName>
    </submittedName>
</protein>
<dbReference type="OrthoDB" id="1906532at2759"/>
<evidence type="ECO:0000313" key="3">
    <source>
        <dbReference type="Proteomes" id="UP001085076"/>
    </source>
</evidence>
<reference evidence="2" key="1">
    <citation type="submission" date="2021-03" db="EMBL/GenBank/DDBJ databases">
        <authorList>
            <person name="Li Z."/>
            <person name="Yang C."/>
        </authorList>
    </citation>
    <scope>NUCLEOTIDE SEQUENCE</scope>
    <source>
        <strain evidence="2">Dzin_1.0</strain>
        <tissue evidence="2">Leaf</tissue>
    </source>
</reference>
<reference evidence="2" key="2">
    <citation type="journal article" date="2022" name="Hortic Res">
        <title>The genome of Dioscorea zingiberensis sheds light on the biosynthesis, origin and evolution of the medicinally important diosgenin saponins.</title>
        <authorList>
            <person name="Li Y."/>
            <person name="Tan C."/>
            <person name="Li Z."/>
            <person name="Guo J."/>
            <person name="Li S."/>
            <person name="Chen X."/>
            <person name="Wang C."/>
            <person name="Dai X."/>
            <person name="Yang H."/>
            <person name="Song W."/>
            <person name="Hou L."/>
            <person name="Xu J."/>
            <person name="Tong Z."/>
            <person name="Xu A."/>
            <person name="Yuan X."/>
            <person name="Wang W."/>
            <person name="Yang Q."/>
            <person name="Chen L."/>
            <person name="Sun Z."/>
            <person name="Wang K."/>
            <person name="Pan B."/>
            <person name="Chen J."/>
            <person name="Bao Y."/>
            <person name="Liu F."/>
            <person name="Qi X."/>
            <person name="Gang D.R."/>
            <person name="Wen J."/>
            <person name="Li J."/>
        </authorList>
    </citation>
    <scope>NUCLEOTIDE SEQUENCE</scope>
    <source>
        <strain evidence="2">Dzin_1.0</strain>
    </source>
</reference>